<dbReference type="EMBL" id="KN834762">
    <property type="protein sequence ID" value="KIK64248.1"/>
    <property type="molecule type" value="Genomic_DNA"/>
</dbReference>
<proteinExistence type="predicted"/>
<gene>
    <name evidence="3" type="ORF">GYMLUDRAFT_259235</name>
</gene>
<dbReference type="InterPro" id="IPR013094">
    <property type="entry name" value="AB_hydrolase_3"/>
</dbReference>
<feature type="domain" description="Alpha/beta hydrolase fold-3" evidence="2">
    <location>
        <begin position="69"/>
        <end position="271"/>
    </location>
</feature>
<accession>A0A0D0D4D9</accession>
<evidence type="ECO:0000259" key="2">
    <source>
        <dbReference type="Pfam" id="PF07859"/>
    </source>
</evidence>
<reference evidence="3 4" key="1">
    <citation type="submission" date="2014-04" db="EMBL/GenBank/DDBJ databases">
        <title>Evolutionary Origins and Diversification of the Mycorrhizal Mutualists.</title>
        <authorList>
            <consortium name="DOE Joint Genome Institute"/>
            <consortium name="Mycorrhizal Genomics Consortium"/>
            <person name="Kohler A."/>
            <person name="Kuo A."/>
            <person name="Nagy L.G."/>
            <person name="Floudas D."/>
            <person name="Copeland A."/>
            <person name="Barry K.W."/>
            <person name="Cichocki N."/>
            <person name="Veneault-Fourrey C."/>
            <person name="LaButti K."/>
            <person name="Lindquist E.A."/>
            <person name="Lipzen A."/>
            <person name="Lundell T."/>
            <person name="Morin E."/>
            <person name="Murat C."/>
            <person name="Riley R."/>
            <person name="Ohm R."/>
            <person name="Sun H."/>
            <person name="Tunlid A."/>
            <person name="Henrissat B."/>
            <person name="Grigoriev I.V."/>
            <person name="Hibbett D.S."/>
            <person name="Martin F."/>
        </authorList>
    </citation>
    <scope>NUCLEOTIDE SEQUENCE [LARGE SCALE GENOMIC DNA]</scope>
    <source>
        <strain evidence="3 4">FD-317 M1</strain>
    </source>
</reference>
<protein>
    <recommendedName>
        <fullName evidence="2">Alpha/beta hydrolase fold-3 domain-containing protein</fullName>
    </recommendedName>
</protein>
<dbReference type="PANTHER" id="PTHR48081">
    <property type="entry name" value="AB HYDROLASE SUPERFAMILY PROTEIN C4A8.06C"/>
    <property type="match status" value="1"/>
</dbReference>
<name>A0A0D0D4D9_9AGAR</name>
<organism evidence="3 4">
    <name type="scientific">Collybiopsis luxurians FD-317 M1</name>
    <dbReference type="NCBI Taxonomy" id="944289"/>
    <lineage>
        <taxon>Eukaryota</taxon>
        <taxon>Fungi</taxon>
        <taxon>Dikarya</taxon>
        <taxon>Basidiomycota</taxon>
        <taxon>Agaricomycotina</taxon>
        <taxon>Agaricomycetes</taxon>
        <taxon>Agaricomycetidae</taxon>
        <taxon>Agaricales</taxon>
        <taxon>Marasmiineae</taxon>
        <taxon>Omphalotaceae</taxon>
        <taxon>Collybiopsis</taxon>
        <taxon>Collybiopsis luxurians</taxon>
    </lineage>
</organism>
<evidence type="ECO:0000313" key="3">
    <source>
        <dbReference type="EMBL" id="KIK64248.1"/>
    </source>
</evidence>
<evidence type="ECO:0000256" key="1">
    <source>
        <dbReference type="ARBA" id="ARBA00022801"/>
    </source>
</evidence>
<dbReference type="InterPro" id="IPR050300">
    <property type="entry name" value="GDXG_lipolytic_enzyme"/>
</dbReference>
<dbReference type="Proteomes" id="UP000053593">
    <property type="component" value="Unassembled WGS sequence"/>
</dbReference>
<dbReference type="SUPFAM" id="SSF53474">
    <property type="entry name" value="alpha/beta-Hydrolases"/>
    <property type="match status" value="1"/>
</dbReference>
<dbReference type="AlphaFoldDB" id="A0A0D0D4D9"/>
<dbReference type="InterPro" id="IPR029058">
    <property type="entry name" value="AB_hydrolase_fold"/>
</dbReference>
<keyword evidence="4" id="KW-1185">Reference proteome</keyword>
<evidence type="ECO:0000313" key="4">
    <source>
        <dbReference type="Proteomes" id="UP000053593"/>
    </source>
</evidence>
<sequence length="309" mass="33913">MDKVAELKDTDIPAILVPTVGIFLPLLAEKRGFIESTSRRTFKYGATDRHKLDVYYPEEPASNGKNPVLFYLYGGGYAAGARTLPEPSDLVYANIGAYFAHKGFITVIPDYRLLPEAKYPDPIVDSRDAVVWVTENPDSLSHGSITNADINSFFIVGHSVGANNISTMFLLSLLPDNVQSRFRGAVLISGAFIGEVEAVGPTLNPEDMIAFFGSLEKAKDNTPLSQISQFSKDKIATLPPFFLVVAEKDPDPFLRATELFHDALSTLTGKEIPKLVGKGHNHISEVFAISTGQGEEWAEEVYKWMQGLL</sequence>
<dbReference type="Pfam" id="PF07859">
    <property type="entry name" value="Abhydrolase_3"/>
    <property type="match status" value="1"/>
</dbReference>
<dbReference type="GO" id="GO:0016787">
    <property type="term" value="F:hydrolase activity"/>
    <property type="evidence" value="ECO:0007669"/>
    <property type="project" value="UniProtKB-KW"/>
</dbReference>
<dbReference type="OrthoDB" id="433474at2759"/>
<dbReference type="HOGENOM" id="CLU_012494_8_1_1"/>
<dbReference type="Gene3D" id="3.40.50.1820">
    <property type="entry name" value="alpha/beta hydrolase"/>
    <property type="match status" value="1"/>
</dbReference>
<keyword evidence="1" id="KW-0378">Hydrolase</keyword>